<evidence type="ECO:0000256" key="1">
    <source>
        <dbReference type="SAM" id="Phobius"/>
    </source>
</evidence>
<sequence length="160" mass="18510">MNVVVIWTILLVSVVCLVCFRRSFDKNQHGGSRAAIFSRFSYQPDFPMISQLTTVDFDRFSRVYNREGPLKLMAGRPYRFDSTRPNVSWLYPWHFPQELDPVCLQRAMTRCQEPVISLKSESDKLGGLAVETPKEIVELSPCFDQIYTNCQRQLGVPKRT</sequence>
<keyword evidence="1" id="KW-0472">Membrane</keyword>
<organism evidence="2">
    <name type="scientific">viral metagenome</name>
    <dbReference type="NCBI Taxonomy" id="1070528"/>
    <lineage>
        <taxon>unclassified sequences</taxon>
        <taxon>metagenomes</taxon>
        <taxon>organismal metagenomes</taxon>
    </lineage>
</organism>
<protein>
    <submittedName>
        <fullName evidence="2">Uncharacterized protein</fullName>
    </submittedName>
</protein>
<proteinExistence type="predicted"/>
<name>A0A6C0BL15_9ZZZZ</name>
<keyword evidence="1" id="KW-1133">Transmembrane helix</keyword>
<keyword evidence="1" id="KW-0812">Transmembrane</keyword>
<accession>A0A6C0BL15</accession>
<reference evidence="2" key="1">
    <citation type="journal article" date="2020" name="Nature">
        <title>Giant virus diversity and host interactions through global metagenomics.</title>
        <authorList>
            <person name="Schulz F."/>
            <person name="Roux S."/>
            <person name="Paez-Espino D."/>
            <person name="Jungbluth S."/>
            <person name="Walsh D.A."/>
            <person name="Denef V.J."/>
            <person name="McMahon K.D."/>
            <person name="Konstantinidis K.T."/>
            <person name="Eloe-Fadrosh E.A."/>
            <person name="Kyrpides N.C."/>
            <person name="Woyke T."/>
        </authorList>
    </citation>
    <scope>NUCLEOTIDE SEQUENCE</scope>
    <source>
        <strain evidence="2">GVMAG-M-3300014204-73</strain>
    </source>
</reference>
<dbReference type="AlphaFoldDB" id="A0A6C0BL15"/>
<feature type="transmembrane region" description="Helical" evidence="1">
    <location>
        <begin position="6"/>
        <end position="24"/>
    </location>
</feature>
<dbReference type="EMBL" id="MN739177">
    <property type="protein sequence ID" value="QHS92259.1"/>
    <property type="molecule type" value="Genomic_DNA"/>
</dbReference>
<evidence type="ECO:0000313" key="2">
    <source>
        <dbReference type="EMBL" id="QHS92259.1"/>
    </source>
</evidence>